<dbReference type="InterPro" id="IPR014756">
    <property type="entry name" value="Ig_E-set"/>
</dbReference>
<dbReference type="InterPro" id="IPR050357">
    <property type="entry name" value="Arrestin_domain-protein"/>
</dbReference>
<protein>
    <recommendedName>
        <fullName evidence="4">Arrestin C-terminal-like domain-containing protein</fullName>
    </recommendedName>
</protein>
<evidence type="ECO:0000256" key="1">
    <source>
        <dbReference type="ARBA" id="ARBA00005298"/>
    </source>
</evidence>
<dbReference type="Gene3D" id="2.60.40.640">
    <property type="match status" value="1"/>
</dbReference>
<evidence type="ECO:0000256" key="3">
    <source>
        <dbReference type="SAM" id="MobiDB-lite"/>
    </source>
</evidence>
<proteinExistence type="inferred from homology"/>
<dbReference type="InterPro" id="IPR011021">
    <property type="entry name" value="Arrestin-like_N"/>
</dbReference>
<dbReference type="RefSeq" id="XP_033602714.1">
    <property type="nucleotide sequence ID" value="XM_033746019.1"/>
</dbReference>
<feature type="compositionally biased region" description="Low complexity" evidence="3">
    <location>
        <begin position="454"/>
        <end position="471"/>
    </location>
</feature>
<feature type="compositionally biased region" description="Polar residues" evidence="3">
    <location>
        <begin position="546"/>
        <end position="573"/>
    </location>
</feature>
<accession>A0A6A6WC35</accession>
<dbReference type="OrthoDB" id="2333384at2759"/>
<dbReference type="InterPro" id="IPR014752">
    <property type="entry name" value="Arrestin-like_C"/>
</dbReference>
<feature type="compositionally biased region" description="Polar residues" evidence="3">
    <location>
        <begin position="526"/>
        <end position="536"/>
    </location>
</feature>
<dbReference type="GO" id="GO:0070086">
    <property type="term" value="P:ubiquitin-dependent endocytosis"/>
    <property type="evidence" value="ECO:0007669"/>
    <property type="project" value="TreeGrafter"/>
</dbReference>
<organism evidence="5 6">
    <name type="scientific">Pseudovirgaria hyperparasitica</name>
    <dbReference type="NCBI Taxonomy" id="470096"/>
    <lineage>
        <taxon>Eukaryota</taxon>
        <taxon>Fungi</taxon>
        <taxon>Dikarya</taxon>
        <taxon>Ascomycota</taxon>
        <taxon>Pezizomycotina</taxon>
        <taxon>Dothideomycetes</taxon>
        <taxon>Dothideomycetes incertae sedis</taxon>
        <taxon>Acrospermales</taxon>
        <taxon>Acrospermaceae</taxon>
        <taxon>Pseudovirgaria</taxon>
    </lineage>
</organism>
<keyword evidence="6" id="KW-1185">Reference proteome</keyword>
<sequence>MVRTPVFGTQTKPILEIHPSSPFVVLYGSPAEAQATELTGKLVLTNPDSMPVKGIKMSLVGIRKVQWITNTVTPQHVTKKTTFLNQEVLIYPSEGSAKSAHRIGAGIHEWSFKFEIPGNTEESVEGLSMGYIVYNLNASVQRGVMTKDLMATQHIRVIRTLGQDAMESMPLEQINEDIWAQKIAYKIIVPQKNYIVGTPITADFTLVPLKKGLTIGKVKMEVIEHLILTADAGGYSRASQHTRELAVETMEQEMPSTAERLNTPEMEALGPDSLVDECYKFKTTLDLPKSLRYCRQTVDTENIKIIHKLRIYVNLHNPEGHVSQLLVKNHLHLFISPNLPPNEDQSVVVDPAILASTAVADEVMQAAPPLYGRHQLDSLYHEIDPSDFHSQPASVVHTPFQALSRNPSNEHLQTSIDSVADVDQEASASVLHSRLVTLRLDQDASDRPSAPQRSGSQHSFHTTSHTSTPSTAIDSTRLPEATSGYFPDQDRLGFDMSALSRIPSYNTAVRTPLPTPLSEDLPTYDLATSQPSSPNVVATMPRSERNSPSSSVGSPDTLQNATLRNTHLNSRRGSPTGFDLTDGARR</sequence>
<dbReference type="Proteomes" id="UP000799437">
    <property type="component" value="Unassembled WGS sequence"/>
</dbReference>
<gene>
    <name evidence="5" type="ORF">EJ05DRAFT_492081</name>
</gene>
<comment type="subunit">
    <text evidence="2">Interacts with hulA.</text>
</comment>
<dbReference type="Pfam" id="PF02752">
    <property type="entry name" value="Arrestin_C"/>
    <property type="match status" value="1"/>
</dbReference>
<evidence type="ECO:0000313" key="6">
    <source>
        <dbReference type="Proteomes" id="UP000799437"/>
    </source>
</evidence>
<dbReference type="PANTHER" id="PTHR11188:SF17">
    <property type="entry name" value="FI21816P1"/>
    <property type="match status" value="1"/>
</dbReference>
<dbReference type="SMART" id="SM01017">
    <property type="entry name" value="Arrestin_C"/>
    <property type="match status" value="1"/>
</dbReference>
<name>A0A6A6WC35_9PEZI</name>
<dbReference type="PANTHER" id="PTHR11188">
    <property type="entry name" value="ARRESTIN DOMAIN CONTAINING PROTEIN"/>
    <property type="match status" value="1"/>
</dbReference>
<dbReference type="InterPro" id="IPR011022">
    <property type="entry name" value="Arrestin_C-like"/>
</dbReference>
<evidence type="ECO:0000256" key="2">
    <source>
        <dbReference type="ARBA" id="ARBA00038766"/>
    </source>
</evidence>
<dbReference type="GO" id="GO:0005829">
    <property type="term" value="C:cytosol"/>
    <property type="evidence" value="ECO:0007669"/>
    <property type="project" value="TreeGrafter"/>
</dbReference>
<comment type="similarity">
    <text evidence="1">Belongs to the arrestin family.</text>
</comment>
<dbReference type="AlphaFoldDB" id="A0A6A6WC35"/>
<dbReference type="GO" id="GO:0031625">
    <property type="term" value="F:ubiquitin protein ligase binding"/>
    <property type="evidence" value="ECO:0007669"/>
    <property type="project" value="TreeGrafter"/>
</dbReference>
<evidence type="ECO:0000259" key="4">
    <source>
        <dbReference type="SMART" id="SM01017"/>
    </source>
</evidence>
<feature type="region of interest" description="Disordered" evidence="3">
    <location>
        <begin position="508"/>
        <end position="586"/>
    </location>
</feature>
<evidence type="ECO:0000313" key="5">
    <source>
        <dbReference type="EMBL" id="KAF2760263.1"/>
    </source>
</evidence>
<dbReference type="GO" id="GO:0005886">
    <property type="term" value="C:plasma membrane"/>
    <property type="evidence" value="ECO:0007669"/>
    <property type="project" value="TreeGrafter"/>
</dbReference>
<dbReference type="GO" id="GO:0030674">
    <property type="term" value="F:protein-macromolecule adaptor activity"/>
    <property type="evidence" value="ECO:0007669"/>
    <property type="project" value="TreeGrafter"/>
</dbReference>
<feature type="region of interest" description="Disordered" evidence="3">
    <location>
        <begin position="442"/>
        <end position="486"/>
    </location>
</feature>
<dbReference type="SUPFAM" id="SSF81296">
    <property type="entry name" value="E set domains"/>
    <property type="match status" value="1"/>
</dbReference>
<feature type="domain" description="Arrestin C-terminal-like" evidence="4">
    <location>
        <begin position="179"/>
        <end position="338"/>
    </location>
</feature>
<dbReference type="EMBL" id="ML996568">
    <property type="protein sequence ID" value="KAF2760263.1"/>
    <property type="molecule type" value="Genomic_DNA"/>
</dbReference>
<dbReference type="Pfam" id="PF00339">
    <property type="entry name" value="Arrestin_N"/>
    <property type="match status" value="1"/>
</dbReference>
<reference evidence="5" key="1">
    <citation type="journal article" date="2020" name="Stud. Mycol.">
        <title>101 Dothideomycetes genomes: a test case for predicting lifestyles and emergence of pathogens.</title>
        <authorList>
            <person name="Haridas S."/>
            <person name="Albert R."/>
            <person name="Binder M."/>
            <person name="Bloem J."/>
            <person name="Labutti K."/>
            <person name="Salamov A."/>
            <person name="Andreopoulos B."/>
            <person name="Baker S."/>
            <person name="Barry K."/>
            <person name="Bills G."/>
            <person name="Bluhm B."/>
            <person name="Cannon C."/>
            <person name="Castanera R."/>
            <person name="Culley D."/>
            <person name="Daum C."/>
            <person name="Ezra D."/>
            <person name="Gonzalez J."/>
            <person name="Henrissat B."/>
            <person name="Kuo A."/>
            <person name="Liang C."/>
            <person name="Lipzen A."/>
            <person name="Lutzoni F."/>
            <person name="Magnuson J."/>
            <person name="Mondo S."/>
            <person name="Nolan M."/>
            <person name="Ohm R."/>
            <person name="Pangilinan J."/>
            <person name="Park H.-J."/>
            <person name="Ramirez L."/>
            <person name="Alfaro M."/>
            <person name="Sun H."/>
            <person name="Tritt A."/>
            <person name="Yoshinaga Y."/>
            <person name="Zwiers L.-H."/>
            <person name="Turgeon B."/>
            <person name="Goodwin S."/>
            <person name="Spatafora J."/>
            <person name="Crous P."/>
            <person name="Grigoriev I."/>
        </authorList>
    </citation>
    <scope>NUCLEOTIDE SEQUENCE</scope>
    <source>
        <strain evidence="5">CBS 121739</strain>
    </source>
</reference>
<dbReference type="GeneID" id="54487073"/>